<dbReference type="GO" id="GO:0020037">
    <property type="term" value="F:heme binding"/>
    <property type="evidence" value="ECO:0007669"/>
    <property type="project" value="InterPro"/>
</dbReference>
<proteinExistence type="predicted"/>
<feature type="signal peptide" evidence="5">
    <location>
        <begin position="1"/>
        <end position="25"/>
    </location>
</feature>
<keyword evidence="1 4" id="KW-0349">Heme</keyword>
<keyword evidence="5" id="KW-0732">Signal</keyword>
<dbReference type="InterPro" id="IPR009056">
    <property type="entry name" value="Cyt_c-like_dom"/>
</dbReference>
<keyword evidence="2 4" id="KW-0479">Metal-binding</keyword>
<dbReference type="Proteomes" id="UP000094769">
    <property type="component" value="Unassembled WGS sequence"/>
</dbReference>
<evidence type="ECO:0000256" key="2">
    <source>
        <dbReference type="ARBA" id="ARBA00022723"/>
    </source>
</evidence>
<dbReference type="InterPro" id="IPR036909">
    <property type="entry name" value="Cyt_c-like_dom_sf"/>
</dbReference>
<evidence type="ECO:0000313" key="7">
    <source>
        <dbReference type="EMBL" id="ODJ89700.1"/>
    </source>
</evidence>
<reference evidence="7 8" key="1">
    <citation type="submission" date="2016-06" db="EMBL/GenBank/DDBJ databases">
        <title>Genome sequence of endosymbiont of Candidatus Endolucinida thiodiazotropha.</title>
        <authorList>
            <person name="Poehlein A."/>
            <person name="Koenig S."/>
            <person name="Heiden S.E."/>
            <person name="Thuermer A."/>
            <person name="Voget S."/>
            <person name="Daniel R."/>
            <person name="Markert S."/>
            <person name="Gros O."/>
            <person name="Schweder T."/>
        </authorList>
    </citation>
    <scope>NUCLEOTIDE SEQUENCE [LARGE SCALE GENOMIC DNA]</scope>
    <source>
        <strain evidence="7 8">COS</strain>
    </source>
</reference>
<dbReference type="RefSeq" id="WP_069120765.1">
    <property type="nucleotide sequence ID" value="NZ_MARB01000001.1"/>
</dbReference>
<evidence type="ECO:0000256" key="3">
    <source>
        <dbReference type="ARBA" id="ARBA00023004"/>
    </source>
</evidence>
<feature type="chain" id="PRO_5030746571" evidence="5">
    <location>
        <begin position="26"/>
        <end position="249"/>
    </location>
</feature>
<feature type="domain" description="Cytochrome c" evidence="6">
    <location>
        <begin position="22"/>
        <end position="123"/>
    </location>
</feature>
<keyword evidence="3 4" id="KW-0408">Iron</keyword>
<dbReference type="AlphaFoldDB" id="A0A7Z0VQ02"/>
<evidence type="ECO:0000256" key="4">
    <source>
        <dbReference type="PROSITE-ProRule" id="PRU00433"/>
    </source>
</evidence>
<comment type="caution">
    <text evidence="7">The sequence shown here is derived from an EMBL/GenBank/DDBJ whole genome shotgun (WGS) entry which is preliminary data.</text>
</comment>
<dbReference type="SUPFAM" id="SSF46626">
    <property type="entry name" value="Cytochrome c"/>
    <property type="match status" value="2"/>
</dbReference>
<organism evidence="7 8">
    <name type="scientific">Candidatus Thiodiazotropha endolucinida</name>
    <dbReference type="NCBI Taxonomy" id="1655433"/>
    <lineage>
        <taxon>Bacteria</taxon>
        <taxon>Pseudomonadati</taxon>
        <taxon>Pseudomonadota</taxon>
        <taxon>Gammaproteobacteria</taxon>
        <taxon>Chromatiales</taxon>
        <taxon>Sedimenticolaceae</taxon>
        <taxon>Candidatus Thiodiazotropha</taxon>
    </lineage>
</organism>
<dbReference type="GO" id="GO:0009055">
    <property type="term" value="F:electron transfer activity"/>
    <property type="evidence" value="ECO:0007669"/>
    <property type="project" value="InterPro"/>
</dbReference>
<evidence type="ECO:0000259" key="6">
    <source>
        <dbReference type="PROSITE" id="PS51007"/>
    </source>
</evidence>
<dbReference type="EMBL" id="MARB01000001">
    <property type="protein sequence ID" value="ODJ89700.1"/>
    <property type="molecule type" value="Genomic_DNA"/>
</dbReference>
<dbReference type="GO" id="GO:0046872">
    <property type="term" value="F:metal ion binding"/>
    <property type="evidence" value="ECO:0007669"/>
    <property type="project" value="UniProtKB-KW"/>
</dbReference>
<dbReference type="Gene3D" id="1.10.760.10">
    <property type="entry name" value="Cytochrome c-like domain"/>
    <property type="match status" value="2"/>
</dbReference>
<evidence type="ECO:0000313" key="8">
    <source>
        <dbReference type="Proteomes" id="UP000094769"/>
    </source>
</evidence>
<sequence>MARLKFSLATLFAVVVIFPLSAAHAKDQQMLALANASGCFICHKIAPDAASDELPLAPSYQEIALRYRGDKDAFSRLLDRVLHGTVYQDQVWEGEIGMRFMPPNVNVSREDASSLVHWILKLDIDPQMAKRLMHHDRMLTLSTVSGCTICHRMDPVNVSRVIPLAPSFREVAAHYQDRPGNKDRLLESILQGTQGNQKIWQNVNMLYMPPNVALKREDGVKLIEWILSLDTKGVPRQMEPPAGMGSSRQ</sequence>
<protein>
    <submittedName>
        <fullName evidence="7">Cytochrome c-551</fullName>
    </submittedName>
</protein>
<dbReference type="OrthoDB" id="9814063at2"/>
<evidence type="ECO:0000256" key="5">
    <source>
        <dbReference type="SAM" id="SignalP"/>
    </source>
</evidence>
<gene>
    <name evidence="7" type="ORF">CODIS_02600</name>
</gene>
<accession>A0A7Z0VQ02</accession>
<dbReference type="PROSITE" id="PS51007">
    <property type="entry name" value="CYTC"/>
    <property type="match status" value="1"/>
</dbReference>
<keyword evidence="8" id="KW-1185">Reference proteome</keyword>
<name>A0A7Z0VQ02_9GAMM</name>
<evidence type="ECO:0000256" key="1">
    <source>
        <dbReference type="ARBA" id="ARBA00022617"/>
    </source>
</evidence>